<protein>
    <submittedName>
        <fullName evidence="1">Uncharacterized protein</fullName>
    </submittedName>
</protein>
<dbReference type="EMBL" id="MU404351">
    <property type="protein sequence ID" value="KAI1616184.1"/>
    <property type="molecule type" value="Genomic_DNA"/>
</dbReference>
<sequence length="95" mass="10639">MLIVRIRRPVRSALLTKLVSTVHATKQPLSNMRPQPICGRAEVPIRKLEANPFCSSALTSTDLFQSHGWARASLTFCPNLSLPDYLAFCEYGDTY</sequence>
<gene>
    <name evidence="1" type="ORF">EDD36DRAFT_125517</name>
</gene>
<organism evidence="1 2">
    <name type="scientific">Exophiala viscosa</name>
    <dbReference type="NCBI Taxonomy" id="2486360"/>
    <lineage>
        <taxon>Eukaryota</taxon>
        <taxon>Fungi</taxon>
        <taxon>Dikarya</taxon>
        <taxon>Ascomycota</taxon>
        <taxon>Pezizomycotina</taxon>
        <taxon>Eurotiomycetes</taxon>
        <taxon>Chaetothyriomycetidae</taxon>
        <taxon>Chaetothyriales</taxon>
        <taxon>Herpotrichiellaceae</taxon>
        <taxon>Exophiala</taxon>
    </lineage>
</organism>
<reference evidence="1" key="1">
    <citation type="journal article" date="2022" name="bioRxiv">
        <title>Deciphering the potential niche of two novel black yeast fungi from a biological soil crust based on their genomes, phenotypes, and melanin regulation.</title>
        <authorList>
            <consortium name="DOE Joint Genome Institute"/>
            <person name="Carr E.C."/>
            <person name="Barton Q."/>
            <person name="Grambo S."/>
            <person name="Sullivan M."/>
            <person name="Renfro C.M."/>
            <person name="Kuo A."/>
            <person name="Pangilinan J."/>
            <person name="Lipzen A."/>
            <person name="Keymanesh K."/>
            <person name="Savage E."/>
            <person name="Barry K."/>
            <person name="Grigoriev I.V."/>
            <person name="Riekhof W.R."/>
            <person name="Harris S.S."/>
        </authorList>
    </citation>
    <scope>NUCLEOTIDE SEQUENCE</scope>
    <source>
        <strain evidence="1">JF 03-4F</strain>
    </source>
</reference>
<keyword evidence="2" id="KW-1185">Reference proteome</keyword>
<dbReference type="AlphaFoldDB" id="A0AAN6E0U7"/>
<accession>A0AAN6E0U7</accession>
<evidence type="ECO:0000313" key="2">
    <source>
        <dbReference type="Proteomes" id="UP001203852"/>
    </source>
</evidence>
<name>A0AAN6E0U7_9EURO</name>
<evidence type="ECO:0000313" key="1">
    <source>
        <dbReference type="EMBL" id="KAI1616184.1"/>
    </source>
</evidence>
<proteinExistence type="predicted"/>
<comment type="caution">
    <text evidence="1">The sequence shown here is derived from an EMBL/GenBank/DDBJ whole genome shotgun (WGS) entry which is preliminary data.</text>
</comment>
<dbReference type="Proteomes" id="UP001203852">
    <property type="component" value="Unassembled WGS sequence"/>
</dbReference>